<evidence type="ECO:0000256" key="1">
    <source>
        <dbReference type="SAM" id="MobiDB-lite"/>
    </source>
</evidence>
<feature type="region of interest" description="Disordered" evidence="1">
    <location>
        <begin position="55"/>
        <end position="81"/>
    </location>
</feature>
<sequence length="81" mass="8875">MTVFLIDDSLHITNVDPPPLVLPAKRKMSSRWQLADHADGLAMLSTMRLSRSKLDPSQLLSAGPPSATNTRSVSMPTQYIV</sequence>
<evidence type="ECO:0000313" key="3">
    <source>
        <dbReference type="Proteomes" id="UP001152798"/>
    </source>
</evidence>
<dbReference type="EMBL" id="OV725082">
    <property type="protein sequence ID" value="CAH1404362.1"/>
    <property type="molecule type" value="Genomic_DNA"/>
</dbReference>
<dbReference type="Proteomes" id="UP001152798">
    <property type="component" value="Chromosome 6"/>
</dbReference>
<name>A0A9P0HMC7_NEZVI</name>
<organism evidence="2 3">
    <name type="scientific">Nezara viridula</name>
    <name type="common">Southern green stink bug</name>
    <name type="synonym">Cimex viridulus</name>
    <dbReference type="NCBI Taxonomy" id="85310"/>
    <lineage>
        <taxon>Eukaryota</taxon>
        <taxon>Metazoa</taxon>
        <taxon>Ecdysozoa</taxon>
        <taxon>Arthropoda</taxon>
        <taxon>Hexapoda</taxon>
        <taxon>Insecta</taxon>
        <taxon>Pterygota</taxon>
        <taxon>Neoptera</taxon>
        <taxon>Paraneoptera</taxon>
        <taxon>Hemiptera</taxon>
        <taxon>Heteroptera</taxon>
        <taxon>Panheteroptera</taxon>
        <taxon>Pentatomomorpha</taxon>
        <taxon>Pentatomoidea</taxon>
        <taxon>Pentatomidae</taxon>
        <taxon>Pentatominae</taxon>
        <taxon>Nezara</taxon>
    </lineage>
</organism>
<evidence type="ECO:0000313" key="2">
    <source>
        <dbReference type="EMBL" id="CAH1404362.1"/>
    </source>
</evidence>
<feature type="compositionally biased region" description="Polar residues" evidence="1">
    <location>
        <begin position="66"/>
        <end position="81"/>
    </location>
</feature>
<protein>
    <submittedName>
        <fullName evidence="2">Uncharacterized protein</fullName>
    </submittedName>
</protein>
<keyword evidence="3" id="KW-1185">Reference proteome</keyword>
<accession>A0A9P0HMC7</accession>
<proteinExistence type="predicted"/>
<dbReference type="AlphaFoldDB" id="A0A9P0HMC7"/>
<reference evidence="2" key="1">
    <citation type="submission" date="2022-01" db="EMBL/GenBank/DDBJ databases">
        <authorList>
            <person name="King R."/>
        </authorList>
    </citation>
    <scope>NUCLEOTIDE SEQUENCE</scope>
</reference>
<gene>
    <name evidence="2" type="ORF">NEZAVI_LOCUS12785</name>
</gene>